<gene>
    <name evidence="10" type="primary">pqqF</name>
    <name evidence="10" type="ORF">O1V66_18195</name>
</gene>
<proteinExistence type="inferred from homology"/>
<evidence type="ECO:0000256" key="2">
    <source>
        <dbReference type="ARBA" id="ARBA00022670"/>
    </source>
</evidence>
<dbReference type="NCBIfam" id="TIGR02110">
    <property type="entry name" value="PQQ_syn_pqqF"/>
    <property type="match status" value="1"/>
</dbReference>
<keyword evidence="2" id="KW-0645">Protease</keyword>
<evidence type="ECO:0000256" key="5">
    <source>
        <dbReference type="ARBA" id="ARBA00022833"/>
    </source>
</evidence>
<evidence type="ECO:0000313" key="11">
    <source>
        <dbReference type="Proteomes" id="UP001164712"/>
    </source>
</evidence>
<dbReference type="SUPFAM" id="SSF63411">
    <property type="entry name" value="LuxS/MPP-like metallohydrolase"/>
    <property type="match status" value="1"/>
</dbReference>
<evidence type="ECO:0000256" key="6">
    <source>
        <dbReference type="ARBA" id="ARBA00023049"/>
    </source>
</evidence>
<dbReference type="GO" id="GO:0016787">
    <property type="term" value="F:hydrolase activity"/>
    <property type="evidence" value="ECO:0007669"/>
    <property type="project" value="UniProtKB-KW"/>
</dbReference>
<dbReference type="InterPro" id="IPR011844">
    <property type="entry name" value="PQQ_synth_PqqF"/>
</dbReference>
<evidence type="ECO:0000259" key="8">
    <source>
        <dbReference type="Pfam" id="PF22454"/>
    </source>
</evidence>
<evidence type="ECO:0000259" key="9">
    <source>
        <dbReference type="Pfam" id="PF22455"/>
    </source>
</evidence>
<keyword evidence="5" id="KW-0862">Zinc</keyword>
<dbReference type="Proteomes" id="UP001164712">
    <property type="component" value="Chromosome"/>
</dbReference>
<dbReference type="Pfam" id="PF22454">
    <property type="entry name" value="PQQ_syn_pqqF_N_2"/>
    <property type="match status" value="1"/>
</dbReference>
<dbReference type="EC" id="3.4.24.-" evidence="10"/>
<dbReference type="Pfam" id="PF22455">
    <property type="entry name" value="PqqF_C_3"/>
    <property type="match status" value="1"/>
</dbReference>
<dbReference type="InterPro" id="IPR050626">
    <property type="entry name" value="Peptidase_M16"/>
</dbReference>
<feature type="domain" description="Peptidase M16 N-terminal" evidence="7">
    <location>
        <begin position="17"/>
        <end position="140"/>
    </location>
</feature>
<comment type="similarity">
    <text evidence="1">Belongs to the peptidase M16 family.</text>
</comment>
<dbReference type="Gene3D" id="3.30.830.10">
    <property type="entry name" value="Metalloenzyme, LuxS/M16 peptidase-like"/>
    <property type="match status" value="1"/>
</dbReference>
<dbReference type="EMBL" id="CP114058">
    <property type="protein sequence ID" value="WAT00749.1"/>
    <property type="molecule type" value="Genomic_DNA"/>
</dbReference>
<feature type="domain" description="Coenzyme PQQ synthesis protein F N-terminal lobe" evidence="8">
    <location>
        <begin position="244"/>
        <end position="395"/>
    </location>
</feature>
<evidence type="ECO:0000256" key="1">
    <source>
        <dbReference type="ARBA" id="ARBA00007261"/>
    </source>
</evidence>
<dbReference type="InterPro" id="IPR011765">
    <property type="entry name" value="Pept_M16_N"/>
</dbReference>
<keyword evidence="4 10" id="KW-0378">Hydrolase</keyword>
<keyword evidence="6" id="KW-0482">Metalloprotease</keyword>
<dbReference type="InterPro" id="IPR011249">
    <property type="entry name" value="Metalloenz_LuxS/M16"/>
</dbReference>
<accession>A0ABY7HMZ5</accession>
<sequence length="721" mass="79165">MKQQRLRLANGLWVTLSRYPGATRAAALFHLSAGSHHEPEQWPGLAHLFEHVVFAGSQEYEGDSRLMSWAQAEDARLNATTLPTATAWFFDVAAAKLEAGFARLTDMLARPRLALDAIKQETTVIDAEFRMLATDADTLCEAALGAVFDSPKALSTFHVGNLSAFGEDLPALQAALRDYHRQHFHTGLLSLWISGPQPLDELAALAKRYAHVFPPVQTHSRPATTPLALSAQRSYALRSEGPARLHLSFMLALTRQAATSLTLLRQFFIDEAPLGLLDTLRMHGLCDSVQLMKPYDTESEAIITFEFLLNRDSHSTTADVETLFFHWLDALSALADASLRHYASLAADGFSHLSPVDKLRTTAFDFPPVDKFTPDEREAWKRLLSQLTRSRMARLWATAELDAQPRKIQGFDLPITPFHMPAASHIAPPDFVFYPLGQPVNAPVLPEQKITLPHALPGEKEGVVIVSPVLGDPLPSRWAYILQASLRALIGQCAHQGTRLTFERYQGQWLLQLSGPNALLAGTLDAVIRQFTALSAEMLAQGERQFRQAEQALHSEIAIRCLLNRLPLLLSAEPNSRPPCATLPEVAWNAALYGGDKTLHDAVSRLLSRFPGKVNAASTSPLPPQSCRSRYLFPTASQDAAVLLFCPLVEQTPFVWPPGSFSPRFLSRNSSSGCGLSLISATSFPVALCSRRVKAAFCLPCSRPAIVLSKSSGISRLLSET</sequence>
<organism evidence="10 11">
    <name type="scientific">Rouxiella chamberiensis</name>
    <dbReference type="NCBI Taxonomy" id="1513468"/>
    <lineage>
        <taxon>Bacteria</taxon>
        <taxon>Pseudomonadati</taxon>
        <taxon>Pseudomonadota</taxon>
        <taxon>Gammaproteobacteria</taxon>
        <taxon>Enterobacterales</taxon>
        <taxon>Yersiniaceae</taxon>
        <taxon>Rouxiella</taxon>
    </lineage>
</organism>
<evidence type="ECO:0000313" key="10">
    <source>
        <dbReference type="EMBL" id="WAT00749.1"/>
    </source>
</evidence>
<dbReference type="InterPro" id="IPR054740">
    <property type="entry name" value="PqqF_N_2"/>
</dbReference>
<name>A0ABY7HMZ5_9GAMM</name>
<protein>
    <submittedName>
        <fullName evidence="10">Pyrroloquinoline quinone biosynthesis protein PqqF</fullName>
        <ecNumber evidence="10">3.4.24.-</ecNumber>
    </submittedName>
</protein>
<evidence type="ECO:0000256" key="4">
    <source>
        <dbReference type="ARBA" id="ARBA00022801"/>
    </source>
</evidence>
<feature type="domain" description="Coenzyme PQQ synthesis protein F C-terminal lobe" evidence="9">
    <location>
        <begin position="480"/>
        <end position="576"/>
    </location>
</feature>
<dbReference type="InterPro" id="IPR054733">
    <property type="entry name" value="PqqF_C_3"/>
</dbReference>
<evidence type="ECO:0000256" key="3">
    <source>
        <dbReference type="ARBA" id="ARBA00022723"/>
    </source>
</evidence>
<reference evidence="10" key="1">
    <citation type="submission" date="2022-12" db="EMBL/GenBank/DDBJ databases">
        <title>Complete genome sequence of an Australian strain of Rouxiella badensis DAR84756 and resolution of the R. badensis DSM100043 and R. chamberiensis DSM28324 genomes.</title>
        <authorList>
            <person name="Paul S."/>
            <person name="Anderson P.J."/>
            <person name="Maynard G."/>
            <person name="Dyall-Smith M."/>
            <person name="Kudinha T."/>
        </authorList>
    </citation>
    <scope>NUCLEOTIDE SEQUENCE</scope>
    <source>
        <strain evidence="10">DSM 28324</strain>
    </source>
</reference>
<dbReference type="PANTHER" id="PTHR43690">
    <property type="entry name" value="NARDILYSIN"/>
    <property type="match status" value="1"/>
</dbReference>
<dbReference type="PANTHER" id="PTHR43690:SF18">
    <property type="entry name" value="INSULIN-DEGRADING ENZYME-RELATED"/>
    <property type="match status" value="1"/>
</dbReference>
<dbReference type="Pfam" id="PF00675">
    <property type="entry name" value="Peptidase_M16"/>
    <property type="match status" value="1"/>
</dbReference>
<evidence type="ECO:0000259" key="7">
    <source>
        <dbReference type="Pfam" id="PF00675"/>
    </source>
</evidence>
<keyword evidence="11" id="KW-1185">Reference proteome</keyword>
<keyword evidence="3" id="KW-0479">Metal-binding</keyword>